<name>A0A238ZPP2_9RHOB</name>
<evidence type="ECO:0000256" key="5">
    <source>
        <dbReference type="ARBA" id="ARBA00023002"/>
    </source>
</evidence>
<keyword evidence="4" id="KW-0288">FMN</keyword>
<gene>
    <name evidence="7" type="ORF">SAMN06265370_1379</name>
</gene>
<dbReference type="Pfam" id="PF00881">
    <property type="entry name" value="Nitroreductase"/>
    <property type="match status" value="2"/>
</dbReference>
<evidence type="ECO:0000256" key="2">
    <source>
        <dbReference type="ARBA" id="ARBA00007118"/>
    </source>
</evidence>
<protein>
    <submittedName>
        <fullName evidence="7">Nitroreductase</fullName>
    </submittedName>
</protein>
<evidence type="ECO:0000259" key="6">
    <source>
        <dbReference type="Pfam" id="PF00881"/>
    </source>
</evidence>
<dbReference type="SUPFAM" id="SSF55469">
    <property type="entry name" value="FMN-dependent nitroreductase-like"/>
    <property type="match status" value="1"/>
</dbReference>
<evidence type="ECO:0000256" key="3">
    <source>
        <dbReference type="ARBA" id="ARBA00022630"/>
    </source>
</evidence>
<dbReference type="RefSeq" id="WP_089273943.1">
    <property type="nucleotide sequence ID" value="NZ_FZNN01000037.1"/>
</dbReference>
<keyword evidence="5" id="KW-0560">Oxidoreductase</keyword>
<evidence type="ECO:0000256" key="1">
    <source>
        <dbReference type="ARBA" id="ARBA00001917"/>
    </source>
</evidence>
<reference evidence="7 8" key="1">
    <citation type="submission" date="2017-06" db="EMBL/GenBank/DDBJ databases">
        <authorList>
            <person name="Kim H.J."/>
            <person name="Triplett B.A."/>
        </authorList>
    </citation>
    <scope>NUCLEOTIDE SEQUENCE [LARGE SCALE GENOMIC DNA]</scope>
    <source>
        <strain evidence="7 8">DSM 29052</strain>
    </source>
</reference>
<dbReference type="InterPro" id="IPR000415">
    <property type="entry name" value="Nitroreductase-like"/>
</dbReference>
<dbReference type="Gene3D" id="3.40.109.10">
    <property type="entry name" value="NADH Oxidase"/>
    <property type="match status" value="1"/>
</dbReference>
<dbReference type="PANTHER" id="PTHR43673:SF2">
    <property type="entry name" value="NITROREDUCTASE"/>
    <property type="match status" value="1"/>
</dbReference>
<dbReference type="InterPro" id="IPR029479">
    <property type="entry name" value="Nitroreductase"/>
</dbReference>
<keyword evidence="3" id="KW-0285">Flavoprotein</keyword>
<organism evidence="7 8">
    <name type="scientific">Puniceibacterium sediminis</name>
    <dbReference type="NCBI Taxonomy" id="1608407"/>
    <lineage>
        <taxon>Bacteria</taxon>
        <taxon>Pseudomonadati</taxon>
        <taxon>Pseudomonadota</taxon>
        <taxon>Alphaproteobacteria</taxon>
        <taxon>Rhodobacterales</taxon>
        <taxon>Paracoccaceae</taxon>
        <taxon>Puniceibacterium</taxon>
    </lineage>
</organism>
<sequence>MIRERLRRAKALVNILLDYFYDARRYFMYSQSGRYKLNPDQLRGRLLQKAHSIEKGLSMPKPRDFFGKTALRQLEQLIGMYEDLGLPEDHVSIRMARGSIRAYFERHAGKNIPADIARFEKLALAGPAPADTGTVTLGRDAQVLAGQGDLESVMRSRRSTRMFAPGAVDADVLRDAVALAGTSPSVCNRQSSRVYAIRDAETKSRILPLQGGNRGFGDDIDTVLVVASDMSNFRDGKERNQGFVDGGMFAMSLLLALHSKGLGTIPLNWSADRRKNATLLRILDLPQNDLIIMMIGVGQIPEAFEVAASPRRSLDDLLNEITP</sequence>
<dbReference type="OrthoDB" id="9802510at2"/>
<comment type="similarity">
    <text evidence="2">Belongs to the nitroreductase family.</text>
</comment>
<feature type="domain" description="Nitroreductase" evidence="6">
    <location>
        <begin position="155"/>
        <end position="209"/>
    </location>
</feature>
<proteinExistence type="inferred from homology"/>
<comment type="cofactor">
    <cofactor evidence="1">
        <name>FMN</name>
        <dbReference type="ChEBI" id="CHEBI:58210"/>
    </cofactor>
</comment>
<evidence type="ECO:0000313" key="8">
    <source>
        <dbReference type="Proteomes" id="UP000198417"/>
    </source>
</evidence>
<dbReference type="GO" id="GO:0016491">
    <property type="term" value="F:oxidoreductase activity"/>
    <property type="evidence" value="ECO:0007669"/>
    <property type="project" value="UniProtKB-KW"/>
</dbReference>
<evidence type="ECO:0000313" key="7">
    <source>
        <dbReference type="EMBL" id="SNR85416.1"/>
    </source>
</evidence>
<accession>A0A238ZPP2</accession>
<dbReference type="AlphaFoldDB" id="A0A238ZPP2"/>
<keyword evidence="8" id="KW-1185">Reference proteome</keyword>
<evidence type="ECO:0000256" key="4">
    <source>
        <dbReference type="ARBA" id="ARBA00022643"/>
    </source>
</evidence>
<dbReference type="PANTHER" id="PTHR43673">
    <property type="entry name" value="NAD(P)H NITROREDUCTASE YDGI-RELATED"/>
    <property type="match status" value="1"/>
</dbReference>
<dbReference type="Proteomes" id="UP000198417">
    <property type="component" value="Unassembled WGS sequence"/>
</dbReference>
<feature type="domain" description="Nitroreductase" evidence="6">
    <location>
        <begin position="212"/>
        <end position="298"/>
    </location>
</feature>
<dbReference type="CDD" id="cd02062">
    <property type="entry name" value="Nitro_FMN_reductase"/>
    <property type="match status" value="1"/>
</dbReference>
<dbReference type="EMBL" id="FZNN01000037">
    <property type="protein sequence ID" value="SNR85416.1"/>
    <property type="molecule type" value="Genomic_DNA"/>
</dbReference>